<accession>A0ABX1L076</accession>
<keyword evidence="4" id="KW-1185">Reference proteome</keyword>
<evidence type="ECO:0000313" key="3">
    <source>
        <dbReference type="EMBL" id="NLR18633.1"/>
    </source>
</evidence>
<feature type="region of interest" description="Disordered" evidence="1">
    <location>
        <begin position="282"/>
        <end position="343"/>
    </location>
</feature>
<feature type="domain" description="DUF5776" evidence="2">
    <location>
        <begin position="430"/>
        <end position="498"/>
    </location>
</feature>
<dbReference type="Pfam" id="PF19087">
    <property type="entry name" value="DUF5776"/>
    <property type="match status" value="1"/>
</dbReference>
<evidence type="ECO:0000256" key="1">
    <source>
        <dbReference type="SAM" id="MobiDB-lite"/>
    </source>
</evidence>
<organism evidence="3 4">
    <name type="scientific">Secundilactobacillus angelensis</name>
    <dbReference type="NCBI Taxonomy" id="2722706"/>
    <lineage>
        <taxon>Bacteria</taxon>
        <taxon>Bacillati</taxon>
        <taxon>Bacillota</taxon>
        <taxon>Bacilli</taxon>
        <taxon>Lactobacillales</taxon>
        <taxon>Lactobacillaceae</taxon>
        <taxon>Secundilactobacillus</taxon>
    </lineage>
</organism>
<feature type="compositionally biased region" description="Low complexity" evidence="1">
    <location>
        <begin position="331"/>
        <end position="343"/>
    </location>
</feature>
<feature type="compositionally biased region" description="Polar residues" evidence="1">
    <location>
        <begin position="309"/>
        <end position="330"/>
    </location>
</feature>
<dbReference type="RefSeq" id="WP_168925241.1">
    <property type="nucleotide sequence ID" value="NZ_JAAXLJ010000009.1"/>
</dbReference>
<evidence type="ECO:0000259" key="2">
    <source>
        <dbReference type="Pfam" id="PF19087"/>
    </source>
</evidence>
<dbReference type="EMBL" id="JAAXLJ010000009">
    <property type="protein sequence ID" value="NLR18633.1"/>
    <property type="molecule type" value="Genomic_DNA"/>
</dbReference>
<feature type="compositionally biased region" description="Low complexity" evidence="1">
    <location>
        <begin position="282"/>
        <end position="308"/>
    </location>
</feature>
<sequence length="503" mass="55074">MQKRAVKLSALLGIGVTALTAGLIFNFNGLSPVSQMSESVVLAATVTKSDSEIKYPVLYKSINPDTSTYTVERYTKSDYLARAKFVVGDTDDYYGAYTQDIALMGGNQTYELNYVLRGNGDVTRVSQSPDEHPKDVYSQLTGFTRMSPNGDMISLTFDPKTEKVTTATAYVKTNTKPTVTSLSDDGLIGKNSALTHNEYDVNIKPADDATKTTVTDQGIDQPIVVGPYTITLDKLGSFKVVHKASDGATDTMTSNLNTEVMQGYQDRTGTFFPDYSFDTTYTKPTNNSGTTGGSTLTPPTGGDSSSTPIDNSTQTVPNNGNDSATAPSQAVTTTSGSGTVVPGTSVRKGQAVYAVKSIYMYSKRDFATKYRKIYYPKQKRINRPMFVVTGYTRSKNGAVRYIVRDVNHTKKTDGKKGYITANKDYVVPVYYSSLPASKTVTVIATHGINSYRKVNLTNKVKHYKKGTHLKVVKIVKHNLTTRYIMSNGQYFTTNKKFVIAGRY</sequence>
<name>A0ABX1L076_9LACO</name>
<evidence type="ECO:0000313" key="4">
    <source>
        <dbReference type="Proteomes" id="UP000763447"/>
    </source>
</evidence>
<reference evidence="3 4" key="1">
    <citation type="submission" date="2020-04" db="EMBL/GenBank/DDBJ databases">
        <title>A novel species of genus Lactobacillus that was isolated from fermented food Zha-chili.</title>
        <authorList>
            <person name="Zhang Z."/>
        </authorList>
    </citation>
    <scope>NUCLEOTIDE SEQUENCE [LARGE SCALE GENOMIC DNA]</scope>
    <source>
        <strain evidence="4">HBUAS51383</strain>
    </source>
</reference>
<protein>
    <recommendedName>
        <fullName evidence="2">DUF5776 domain-containing protein</fullName>
    </recommendedName>
</protein>
<dbReference type="Proteomes" id="UP000763447">
    <property type="component" value="Unassembled WGS sequence"/>
</dbReference>
<gene>
    <name evidence="3" type="ORF">HC026_06805</name>
</gene>
<proteinExistence type="predicted"/>
<dbReference type="InterPro" id="IPR044081">
    <property type="entry name" value="DUF5776"/>
</dbReference>
<comment type="caution">
    <text evidence="3">The sequence shown here is derived from an EMBL/GenBank/DDBJ whole genome shotgun (WGS) entry which is preliminary data.</text>
</comment>